<feature type="binding site" evidence="6">
    <location>
        <position position="459"/>
    </location>
    <ligand>
        <name>ATP</name>
        <dbReference type="ChEBI" id="CHEBI:30616"/>
    </ligand>
</feature>
<evidence type="ECO:0000256" key="7">
    <source>
        <dbReference type="RuleBase" id="RU003800"/>
    </source>
</evidence>
<accession>A0ABV7ZKH8</accession>
<keyword evidence="4 6" id="KW-0418">Kinase</keyword>
<evidence type="ECO:0000259" key="8">
    <source>
        <dbReference type="Pfam" id="PF02503"/>
    </source>
</evidence>
<keyword evidence="6" id="KW-0460">Magnesium</keyword>
<evidence type="ECO:0000256" key="1">
    <source>
        <dbReference type="ARBA" id="ARBA00022553"/>
    </source>
</evidence>
<feature type="binding site" evidence="6">
    <location>
        <position position="396"/>
    </location>
    <ligand>
        <name>Mg(2+)</name>
        <dbReference type="ChEBI" id="CHEBI:18420"/>
    </ligand>
</feature>
<keyword evidence="2 6" id="KW-0808">Transferase</keyword>
<keyword evidence="6" id="KW-0479">Metal-binding</keyword>
<name>A0ABV7ZKH8_9HELI</name>
<dbReference type="Pfam" id="PF13089">
    <property type="entry name" value="PP_kinase_N"/>
    <property type="match status" value="1"/>
</dbReference>
<dbReference type="Pfam" id="PF02503">
    <property type="entry name" value="PP_kinase"/>
    <property type="match status" value="1"/>
</dbReference>
<comment type="caution">
    <text evidence="12">The sequence shown here is derived from an EMBL/GenBank/DDBJ whole genome shotgun (WGS) entry which is preliminary data.</text>
</comment>
<evidence type="ECO:0000259" key="9">
    <source>
        <dbReference type="Pfam" id="PF13089"/>
    </source>
</evidence>
<evidence type="ECO:0000256" key="6">
    <source>
        <dbReference type="HAMAP-Rule" id="MF_00347"/>
    </source>
</evidence>
<comment type="similarity">
    <text evidence="6 7">Belongs to the polyphosphate kinase 1 (PPK1) family.</text>
</comment>
<evidence type="ECO:0000313" key="12">
    <source>
        <dbReference type="EMBL" id="MFC3848293.1"/>
    </source>
</evidence>
<dbReference type="InterPro" id="IPR036830">
    <property type="entry name" value="PP_kinase_middle_dom_sf"/>
</dbReference>
<evidence type="ECO:0000313" key="13">
    <source>
        <dbReference type="Proteomes" id="UP001595783"/>
    </source>
</evidence>
<dbReference type="EC" id="2.7.4.1" evidence="6 7"/>
<feature type="domain" description="Polyphosphate kinase C-terminal" evidence="11">
    <location>
        <begin position="323"/>
        <end position="484"/>
    </location>
</feature>
<feature type="domain" description="Polyphosphate kinase C-terminal" evidence="10">
    <location>
        <begin position="495"/>
        <end position="652"/>
    </location>
</feature>
<proteinExistence type="inferred from homology"/>
<dbReference type="SUPFAM" id="SSF143724">
    <property type="entry name" value="PHP14-like"/>
    <property type="match status" value="1"/>
</dbReference>
<feature type="domain" description="Polyphosphate kinase middle" evidence="8">
    <location>
        <begin position="122"/>
        <end position="293"/>
    </location>
</feature>
<dbReference type="Pfam" id="PF17941">
    <property type="entry name" value="PP_kinase_C_1"/>
    <property type="match status" value="1"/>
</dbReference>
<dbReference type="InterPro" id="IPR036832">
    <property type="entry name" value="PPK_N_dom_sf"/>
</dbReference>
<dbReference type="InterPro" id="IPR025200">
    <property type="entry name" value="PPK_C_dom2"/>
</dbReference>
<dbReference type="RefSeq" id="WP_104751811.1">
    <property type="nucleotide sequence ID" value="NZ_FZMF01000008.1"/>
</dbReference>
<dbReference type="EMBL" id="JBHRZO010000048">
    <property type="protein sequence ID" value="MFC3848293.1"/>
    <property type="molecule type" value="Genomic_DNA"/>
</dbReference>
<comment type="PTM">
    <text evidence="6 7">An intermediate of this reaction is the autophosphorylated ppk in which a phosphate is covalently linked to a histidine residue through a N-P bond.</text>
</comment>
<dbReference type="NCBIfam" id="NF003917">
    <property type="entry name" value="PRK05443.1-1"/>
    <property type="match status" value="1"/>
</dbReference>
<gene>
    <name evidence="12" type="primary">ppk1</name>
    <name evidence="6" type="synonym">ppk</name>
    <name evidence="12" type="ORF">ACFOPX_07175</name>
</gene>
<dbReference type="CDD" id="cd09165">
    <property type="entry name" value="PLDc_PaPPK1_C1_like"/>
    <property type="match status" value="1"/>
</dbReference>
<dbReference type="SUPFAM" id="SSF140356">
    <property type="entry name" value="PPK N-terminal domain-like"/>
    <property type="match status" value="1"/>
</dbReference>
<dbReference type="InterPro" id="IPR025198">
    <property type="entry name" value="PPK_N_dom"/>
</dbReference>
<feature type="domain" description="Polyphosphate kinase N-terminal" evidence="9">
    <location>
        <begin position="7"/>
        <end position="111"/>
    </location>
</feature>
<evidence type="ECO:0000256" key="3">
    <source>
        <dbReference type="ARBA" id="ARBA00022741"/>
    </source>
</evidence>
<dbReference type="GO" id="GO:0008976">
    <property type="term" value="F:polyphosphate kinase activity"/>
    <property type="evidence" value="ECO:0007669"/>
    <property type="project" value="UniProtKB-EC"/>
</dbReference>
<reference evidence="13" key="1">
    <citation type="journal article" date="2019" name="Int. J. Syst. Evol. Microbiol.">
        <title>The Global Catalogue of Microorganisms (GCM) 10K type strain sequencing project: providing services to taxonomists for standard genome sequencing and annotation.</title>
        <authorList>
            <consortium name="The Broad Institute Genomics Platform"/>
            <consortium name="The Broad Institute Genome Sequencing Center for Infectious Disease"/>
            <person name="Wu L."/>
            <person name="Ma J."/>
        </authorList>
    </citation>
    <scope>NUCLEOTIDE SEQUENCE [LARGE SCALE GENOMIC DNA]</scope>
    <source>
        <strain evidence="13">CCUG 53816</strain>
    </source>
</reference>
<feature type="binding site" evidence="6">
    <location>
        <position position="367"/>
    </location>
    <ligand>
        <name>Mg(2+)</name>
        <dbReference type="ChEBI" id="CHEBI:18420"/>
    </ligand>
</feature>
<dbReference type="NCBIfam" id="TIGR03705">
    <property type="entry name" value="poly_P_kin"/>
    <property type="match status" value="1"/>
</dbReference>
<dbReference type="Gene3D" id="3.30.870.10">
    <property type="entry name" value="Endonuclease Chain A"/>
    <property type="match status" value="2"/>
</dbReference>
<dbReference type="Proteomes" id="UP001595783">
    <property type="component" value="Unassembled WGS sequence"/>
</dbReference>
<dbReference type="HAMAP" id="MF_00347">
    <property type="entry name" value="Polyphosphate_kinase"/>
    <property type="match status" value="1"/>
</dbReference>
<protein>
    <recommendedName>
        <fullName evidence="6 7">Polyphosphate kinase</fullName>
        <ecNumber evidence="6 7">2.7.4.1</ecNumber>
    </recommendedName>
    <alternativeName>
        <fullName evidence="6">ATP-polyphosphate phosphotransferase</fullName>
    </alternativeName>
    <alternativeName>
        <fullName evidence="6">Polyphosphoric acid kinase</fullName>
    </alternativeName>
</protein>
<dbReference type="InterPro" id="IPR024953">
    <property type="entry name" value="PP_kinase_middle"/>
</dbReference>
<dbReference type="InterPro" id="IPR003414">
    <property type="entry name" value="PP_kinase"/>
</dbReference>
<dbReference type="NCBIfam" id="NF003921">
    <property type="entry name" value="PRK05443.2-2"/>
    <property type="match status" value="1"/>
</dbReference>
<dbReference type="PIRSF" id="PIRSF015589">
    <property type="entry name" value="PP_kinase"/>
    <property type="match status" value="1"/>
</dbReference>
<evidence type="ECO:0000256" key="5">
    <source>
        <dbReference type="ARBA" id="ARBA00022840"/>
    </source>
</evidence>
<dbReference type="Pfam" id="PF13090">
    <property type="entry name" value="PP_kinase_C"/>
    <property type="match status" value="1"/>
</dbReference>
<evidence type="ECO:0000259" key="10">
    <source>
        <dbReference type="Pfam" id="PF13090"/>
    </source>
</evidence>
<comment type="cofactor">
    <cofactor evidence="6">
        <name>Mg(2+)</name>
        <dbReference type="ChEBI" id="CHEBI:18420"/>
    </cofactor>
</comment>
<keyword evidence="3 6" id="KW-0547">Nucleotide-binding</keyword>
<sequence>MGLARLYFNRELSWLQFNTRVLDQVCDTKLPLLERLKFLAIYGTNLDEFYMIRVAGLKHLSEEGGVKVGVDQMSHDKQLKRIHHYLRAEQRIVQEQFLELRAGLSAVGLSLIDGVQELCQRHRDKLQDYFENTLYPLVLPIVLDPARAFPFLSNLSFGLVLSLKRHKHAHKTYGIIKIPAVVKRFVEVEKGVFVPVEEVVREFAPLLFEKHDVLASMVFRVTCDADMEIIEDEGHDLVELISEGLRTRNRGDVVRLEVSGAHEDLLDFIKHKMPGVDVYKSHILLNLGSLWELVNTKGYSALKAPIFHPKVLPPLSDLEHHADMFDLLDKQDIFLFHPYESFDPVVQFIQDAAKDPYVLAIRMTLYRVGKQSPLVKALTEAAPHKQVSVLVELKARFDEENNLHWARALEDAGAHVIYGVPKLKVHAKLALVVRKVDDQIRGYVHLSTGNYNIQSAKVYTDISLLTSNKQIAYDVLKLFHSLSTGVSAKTHLQTLFMAPKQIRGQMHDLIQSEMRFKEKGHIILKANALVDPDIIQDLYDASRAGVKIDLIIRGICCLRPQVEGLSENIRVFSIVGKYLEHARIYYFAHDRAKLYFSSADMMTRNLDKRVELLIPAPSKSIQRKLFHILHTQLKDNAQSYTLEPDGTYHKVPCKGACFDAQAFFEQEVERVHG</sequence>
<keyword evidence="1 6" id="KW-0597">Phosphoprotein</keyword>
<organism evidence="12 13">
    <name type="scientific">Helicobacter baculiformis</name>
    <dbReference type="NCBI Taxonomy" id="427351"/>
    <lineage>
        <taxon>Bacteria</taxon>
        <taxon>Pseudomonadati</taxon>
        <taxon>Campylobacterota</taxon>
        <taxon>Epsilonproteobacteria</taxon>
        <taxon>Campylobacterales</taxon>
        <taxon>Helicobacteraceae</taxon>
        <taxon>Helicobacter</taxon>
    </lineage>
</organism>
<evidence type="ECO:0000256" key="4">
    <source>
        <dbReference type="ARBA" id="ARBA00022777"/>
    </source>
</evidence>
<comment type="catalytic activity">
    <reaction evidence="6 7">
        <text>[phosphate](n) + ATP = [phosphate](n+1) + ADP</text>
        <dbReference type="Rhea" id="RHEA:19573"/>
        <dbReference type="Rhea" id="RHEA-COMP:9859"/>
        <dbReference type="Rhea" id="RHEA-COMP:14280"/>
        <dbReference type="ChEBI" id="CHEBI:16838"/>
        <dbReference type="ChEBI" id="CHEBI:30616"/>
        <dbReference type="ChEBI" id="CHEBI:456216"/>
        <dbReference type="EC" id="2.7.4.1"/>
    </reaction>
</comment>
<feature type="binding site" evidence="6">
    <location>
        <position position="581"/>
    </location>
    <ligand>
        <name>ATP</name>
        <dbReference type="ChEBI" id="CHEBI:30616"/>
    </ligand>
</feature>
<comment type="function">
    <text evidence="6 7">Catalyzes the reversible transfer of the terminal phosphate of ATP to form a long-chain polyphosphate (polyP).</text>
</comment>
<feature type="active site" description="Phosphohistidine intermediate" evidence="6">
    <location>
        <position position="426"/>
    </location>
</feature>
<dbReference type="PANTHER" id="PTHR30218:SF0">
    <property type="entry name" value="POLYPHOSPHATE KINASE"/>
    <property type="match status" value="1"/>
</dbReference>
<dbReference type="CDD" id="cd09168">
    <property type="entry name" value="PLDc_PaPPK1_C2_like"/>
    <property type="match status" value="1"/>
</dbReference>
<keyword evidence="5 6" id="KW-0067">ATP-binding</keyword>
<dbReference type="PANTHER" id="PTHR30218">
    <property type="entry name" value="POLYPHOSPHATE KINASE"/>
    <property type="match status" value="1"/>
</dbReference>
<evidence type="ECO:0000256" key="2">
    <source>
        <dbReference type="ARBA" id="ARBA00022679"/>
    </source>
</evidence>
<dbReference type="Gene3D" id="1.20.58.310">
    <property type="entry name" value="Polyphosphate kinase N-terminal domain"/>
    <property type="match status" value="1"/>
</dbReference>
<keyword evidence="13" id="KW-1185">Reference proteome</keyword>
<feature type="binding site" evidence="6">
    <location>
        <position position="45"/>
    </location>
    <ligand>
        <name>ATP</name>
        <dbReference type="ChEBI" id="CHEBI:30616"/>
    </ligand>
</feature>
<dbReference type="Gene3D" id="3.30.1840.10">
    <property type="entry name" value="Polyphosphate kinase middle domain"/>
    <property type="match status" value="1"/>
</dbReference>
<dbReference type="InterPro" id="IPR041108">
    <property type="entry name" value="PP_kinase_C_1"/>
</dbReference>
<feature type="binding site" evidence="6">
    <location>
        <position position="553"/>
    </location>
    <ligand>
        <name>ATP</name>
        <dbReference type="ChEBI" id="CHEBI:30616"/>
    </ligand>
</feature>
<dbReference type="SUPFAM" id="SSF56024">
    <property type="entry name" value="Phospholipase D/nuclease"/>
    <property type="match status" value="2"/>
</dbReference>
<evidence type="ECO:0000259" key="11">
    <source>
        <dbReference type="Pfam" id="PF17941"/>
    </source>
</evidence>